<evidence type="ECO:0000259" key="8">
    <source>
        <dbReference type="PROSITE" id="PS51935"/>
    </source>
</evidence>
<protein>
    <recommendedName>
        <fullName evidence="8">NlpC/P60 domain-containing protein</fullName>
    </recommendedName>
</protein>
<feature type="region of interest" description="Disordered" evidence="6">
    <location>
        <begin position="259"/>
        <end position="345"/>
    </location>
</feature>
<dbReference type="GO" id="GO:0008234">
    <property type="term" value="F:cysteine-type peptidase activity"/>
    <property type="evidence" value="ECO:0007669"/>
    <property type="project" value="UniProtKB-KW"/>
</dbReference>
<keyword evidence="3" id="KW-0378">Hydrolase</keyword>
<dbReference type="AlphaFoldDB" id="A0A6N7EKQ3"/>
<dbReference type="InterPro" id="IPR051202">
    <property type="entry name" value="Peptidase_C40"/>
</dbReference>
<dbReference type="Gene3D" id="3.90.1720.10">
    <property type="entry name" value="endopeptidase domain like (from Nostoc punctiforme)"/>
    <property type="match status" value="1"/>
</dbReference>
<sequence>MAITSQRGRRATAALAALTLGATLLGTTAHAAPSEEEIAASRAAESSTSSRIATLEVELAEVAAAAEGAMERSATANATYFAAEGALQAATVAAEAAQAEADAAAADLEVARQELGQIGAALYRDGSAGLSQITPYLSADSFADAMARSSTLDRLGGRAESQVQRFDALEQVFTTLQRRADDAVASQASATEALRESAEEAESAAGAAQTQLAVASEQRAALIVQLAEQRDTTVELEQQRQDALEAERAARLERQAQAEVLERAQEARQSPATSRSDSRTPTAAAPEAPAAAPAAPAPTPSAAPEPSAAPAPSPEPAPTTAPAPSPKPAPAPAPAPTPPPATAPAPAVSGAAIVAYARQFVGTPYQWGGFTPAAFDCSGFTWYVFQHFGIDLPKSSWGQGQIGTRVSAAEARVGDLVWWPGHVGIYTGNGNYISALNPRMPLAEARISAHSSSWTFIRVS</sequence>
<proteinExistence type="inferred from homology"/>
<dbReference type="PANTHER" id="PTHR47053:SF1">
    <property type="entry name" value="MUREIN DD-ENDOPEPTIDASE MEPH-RELATED"/>
    <property type="match status" value="1"/>
</dbReference>
<keyword evidence="2" id="KW-0645">Protease</keyword>
<evidence type="ECO:0000313" key="9">
    <source>
        <dbReference type="EMBL" id="MPV38640.1"/>
    </source>
</evidence>
<dbReference type="PROSITE" id="PS51935">
    <property type="entry name" value="NLPC_P60"/>
    <property type="match status" value="1"/>
</dbReference>
<feature type="domain" description="NlpC/P60" evidence="8">
    <location>
        <begin position="347"/>
        <end position="460"/>
    </location>
</feature>
<dbReference type="OrthoDB" id="9815778at2"/>
<organism evidence="9 10">
    <name type="scientific">Georgenia subflava</name>
    <dbReference type="NCBI Taxonomy" id="1622177"/>
    <lineage>
        <taxon>Bacteria</taxon>
        <taxon>Bacillati</taxon>
        <taxon>Actinomycetota</taxon>
        <taxon>Actinomycetes</taxon>
        <taxon>Micrococcales</taxon>
        <taxon>Bogoriellaceae</taxon>
        <taxon>Georgenia</taxon>
    </lineage>
</organism>
<keyword evidence="10" id="KW-1185">Reference proteome</keyword>
<evidence type="ECO:0000256" key="6">
    <source>
        <dbReference type="SAM" id="MobiDB-lite"/>
    </source>
</evidence>
<dbReference type="InterPro" id="IPR038765">
    <property type="entry name" value="Papain-like_cys_pep_sf"/>
</dbReference>
<evidence type="ECO:0000256" key="3">
    <source>
        <dbReference type="ARBA" id="ARBA00022801"/>
    </source>
</evidence>
<evidence type="ECO:0000256" key="5">
    <source>
        <dbReference type="SAM" id="Coils"/>
    </source>
</evidence>
<feature type="coiled-coil region" evidence="5">
    <location>
        <begin position="52"/>
        <end position="114"/>
    </location>
</feature>
<name>A0A6N7EKQ3_9MICO</name>
<feature type="compositionally biased region" description="Low complexity" evidence="6">
    <location>
        <begin position="280"/>
        <end position="294"/>
    </location>
</feature>
<feature type="signal peptide" evidence="7">
    <location>
        <begin position="1"/>
        <end position="31"/>
    </location>
</feature>
<dbReference type="SUPFAM" id="SSF54001">
    <property type="entry name" value="Cysteine proteinases"/>
    <property type="match status" value="1"/>
</dbReference>
<feature type="compositionally biased region" description="Pro residues" evidence="6">
    <location>
        <begin position="295"/>
        <end position="343"/>
    </location>
</feature>
<reference evidence="9 10" key="1">
    <citation type="submission" date="2019-10" db="EMBL/GenBank/DDBJ databases">
        <title>Georgenia wutianyii sp. nov. and Georgenia yuyongxinii sp. nov. isolated from plateau pika (Ochotona curzoniae) in the Qinghai-Tibet plateau of China.</title>
        <authorList>
            <person name="Tian Z."/>
        </authorList>
    </citation>
    <scope>NUCLEOTIDE SEQUENCE [LARGE SCALE GENOMIC DNA]</scope>
    <source>
        <strain evidence="9 10">JCM 19765</strain>
    </source>
</reference>
<evidence type="ECO:0000256" key="2">
    <source>
        <dbReference type="ARBA" id="ARBA00022670"/>
    </source>
</evidence>
<evidence type="ECO:0000256" key="4">
    <source>
        <dbReference type="ARBA" id="ARBA00022807"/>
    </source>
</evidence>
<dbReference type="GO" id="GO:0006508">
    <property type="term" value="P:proteolysis"/>
    <property type="evidence" value="ECO:0007669"/>
    <property type="project" value="UniProtKB-KW"/>
</dbReference>
<gene>
    <name evidence="9" type="ORF">GB881_16605</name>
</gene>
<dbReference type="EMBL" id="WHPC01000096">
    <property type="protein sequence ID" value="MPV38640.1"/>
    <property type="molecule type" value="Genomic_DNA"/>
</dbReference>
<comment type="caution">
    <text evidence="9">The sequence shown here is derived from an EMBL/GenBank/DDBJ whole genome shotgun (WGS) entry which is preliminary data.</text>
</comment>
<dbReference type="Pfam" id="PF00877">
    <property type="entry name" value="NLPC_P60"/>
    <property type="match status" value="1"/>
</dbReference>
<evidence type="ECO:0000313" key="10">
    <source>
        <dbReference type="Proteomes" id="UP000437709"/>
    </source>
</evidence>
<keyword evidence="7" id="KW-0732">Signal</keyword>
<feature type="chain" id="PRO_5026900596" description="NlpC/P60 domain-containing protein" evidence="7">
    <location>
        <begin position="32"/>
        <end position="460"/>
    </location>
</feature>
<dbReference type="PANTHER" id="PTHR47053">
    <property type="entry name" value="MUREIN DD-ENDOPEPTIDASE MEPH-RELATED"/>
    <property type="match status" value="1"/>
</dbReference>
<evidence type="ECO:0000256" key="1">
    <source>
        <dbReference type="ARBA" id="ARBA00007074"/>
    </source>
</evidence>
<keyword evidence="5" id="KW-0175">Coiled coil</keyword>
<accession>A0A6N7EKQ3</accession>
<dbReference type="RefSeq" id="WP_152194595.1">
    <property type="nucleotide sequence ID" value="NZ_VUKD01000002.1"/>
</dbReference>
<keyword evidence="4" id="KW-0788">Thiol protease</keyword>
<comment type="similarity">
    <text evidence="1">Belongs to the peptidase C40 family.</text>
</comment>
<dbReference type="Proteomes" id="UP000437709">
    <property type="component" value="Unassembled WGS sequence"/>
</dbReference>
<feature type="coiled-coil region" evidence="5">
    <location>
        <begin position="198"/>
        <end position="256"/>
    </location>
</feature>
<evidence type="ECO:0000256" key="7">
    <source>
        <dbReference type="SAM" id="SignalP"/>
    </source>
</evidence>
<dbReference type="InterPro" id="IPR000064">
    <property type="entry name" value="NLP_P60_dom"/>
</dbReference>